<dbReference type="RefSeq" id="WP_097883322.1">
    <property type="nucleotide sequence ID" value="NZ_NUIL01000015.1"/>
</dbReference>
<dbReference type="EMBL" id="NUIL01000015">
    <property type="protein sequence ID" value="PGO29206.1"/>
    <property type="molecule type" value="Genomic_DNA"/>
</dbReference>
<reference evidence="1 2" key="1">
    <citation type="submission" date="2017-09" db="EMBL/GenBank/DDBJ databases">
        <title>Large-scale bioinformatics analysis of Bacillus genomes uncovers conserved roles of natural products in bacterial physiology.</title>
        <authorList>
            <consortium name="Agbiome Team Llc"/>
            <person name="Bleich R.M."/>
            <person name="Grubbs K.J."/>
            <person name="Santa Maria K.C."/>
            <person name="Allen S.E."/>
            <person name="Farag S."/>
            <person name="Shank E.A."/>
            <person name="Bowers A."/>
        </authorList>
    </citation>
    <scope>NUCLEOTIDE SEQUENCE [LARGE SCALE GENOMIC DNA]</scope>
    <source>
        <strain evidence="1 2">AFS050027</strain>
    </source>
</reference>
<dbReference type="InterPro" id="IPR003961">
    <property type="entry name" value="FN3_dom"/>
</dbReference>
<accession>A0A2B9Q2L6</accession>
<dbReference type="InterPro" id="IPR018913">
    <property type="entry name" value="BppU_N"/>
</dbReference>
<sequence length="246" mass="26540">MDEIGLNRFRIKSGDTQPLRVQLNSNGKTVDLTGCTARFIMTDWYKQEILIDDVATIEESAEKGIISYNLMDGQTDRIGSYLAEFEIFFPNGKEETFPTTGQIILTIEPSLRSSVPAIDNTPPEDISGLMISSVSKDSISLSWMASPSTDVKGYNVYNGSNLLTLTESTSCTITGLTAGTDYVFTIKAKDKANNLASGISITARTSSDVTNNVIDGGNFTTIVYDTVVDGGSFLDSSSEIIDGGLF</sequence>
<dbReference type="InterPro" id="IPR013783">
    <property type="entry name" value="Ig-like_fold"/>
</dbReference>
<protein>
    <submittedName>
        <fullName evidence="1">Uncharacterized protein</fullName>
    </submittedName>
</protein>
<dbReference type="Pfam" id="PF10651">
    <property type="entry name" value="BppU_N"/>
    <property type="match status" value="1"/>
</dbReference>
<dbReference type="AlphaFoldDB" id="A0A2B9Q2L6"/>
<dbReference type="PROSITE" id="PS50853">
    <property type="entry name" value="FN3"/>
    <property type="match status" value="1"/>
</dbReference>
<dbReference type="Proteomes" id="UP000223777">
    <property type="component" value="Unassembled WGS sequence"/>
</dbReference>
<evidence type="ECO:0000313" key="1">
    <source>
        <dbReference type="EMBL" id="PGO29206.1"/>
    </source>
</evidence>
<proteinExistence type="predicted"/>
<dbReference type="Pfam" id="PF00041">
    <property type="entry name" value="fn3"/>
    <property type="match status" value="1"/>
</dbReference>
<dbReference type="CDD" id="cd00063">
    <property type="entry name" value="FN3"/>
    <property type="match status" value="1"/>
</dbReference>
<dbReference type="Gene3D" id="2.60.40.3350">
    <property type="match status" value="1"/>
</dbReference>
<comment type="caution">
    <text evidence="1">The sequence shown here is derived from an EMBL/GenBank/DDBJ whole genome shotgun (WGS) entry which is preliminary data.</text>
</comment>
<gene>
    <name evidence="1" type="ORF">CN984_12250</name>
</gene>
<dbReference type="InterPro" id="IPR036116">
    <property type="entry name" value="FN3_sf"/>
</dbReference>
<evidence type="ECO:0000313" key="2">
    <source>
        <dbReference type="Proteomes" id="UP000223777"/>
    </source>
</evidence>
<dbReference type="SUPFAM" id="SSF49265">
    <property type="entry name" value="Fibronectin type III"/>
    <property type="match status" value="1"/>
</dbReference>
<organism evidence="1 2">
    <name type="scientific">Bacillus cereus</name>
    <dbReference type="NCBI Taxonomy" id="1396"/>
    <lineage>
        <taxon>Bacteria</taxon>
        <taxon>Bacillati</taxon>
        <taxon>Bacillota</taxon>
        <taxon>Bacilli</taxon>
        <taxon>Bacillales</taxon>
        <taxon>Bacillaceae</taxon>
        <taxon>Bacillus</taxon>
        <taxon>Bacillus cereus group</taxon>
    </lineage>
</organism>
<dbReference type="SMART" id="SM00060">
    <property type="entry name" value="FN3"/>
    <property type="match status" value="1"/>
</dbReference>
<name>A0A2B9Q2L6_BACCE</name>
<dbReference type="Gene3D" id="2.60.40.10">
    <property type="entry name" value="Immunoglobulins"/>
    <property type="match status" value="1"/>
</dbReference>